<dbReference type="AlphaFoldDB" id="A0A1X6ZTR2"/>
<protein>
    <recommendedName>
        <fullName evidence="3">DUF4174 domain-containing protein</fullName>
    </recommendedName>
</protein>
<accession>A0A1X6ZTR2</accession>
<proteinExistence type="predicted"/>
<evidence type="ECO:0000313" key="4">
    <source>
        <dbReference type="EMBL" id="SLN60763.1"/>
    </source>
</evidence>
<evidence type="ECO:0000256" key="1">
    <source>
        <dbReference type="ARBA" id="ARBA00022729"/>
    </source>
</evidence>
<keyword evidence="5" id="KW-1185">Reference proteome</keyword>
<evidence type="ECO:0000259" key="3">
    <source>
        <dbReference type="Pfam" id="PF13778"/>
    </source>
</evidence>
<dbReference type="OrthoDB" id="7362103at2"/>
<dbReference type="Proteomes" id="UP000193570">
    <property type="component" value="Unassembled WGS sequence"/>
</dbReference>
<keyword evidence="1 2" id="KW-0732">Signal</keyword>
<dbReference type="Pfam" id="PF13778">
    <property type="entry name" value="DUF4174"/>
    <property type="match status" value="1"/>
</dbReference>
<reference evidence="4 5" key="1">
    <citation type="submission" date="2017-03" db="EMBL/GenBank/DDBJ databases">
        <authorList>
            <person name="Afonso C.L."/>
            <person name="Miller P.J."/>
            <person name="Scott M.A."/>
            <person name="Spackman E."/>
            <person name="Goraichik I."/>
            <person name="Dimitrov K.M."/>
            <person name="Suarez D.L."/>
            <person name="Swayne D.E."/>
        </authorList>
    </citation>
    <scope>NUCLEOTIDE SEQUENCE [LARGE SCALE GENOMIC DNA]</scope>
    <source>
        <strain evidence="4 5">CECT 8625</strain>
    </source>
</reference>
<dbReference type="RefSeq" id="WP_085792740.1">
    <property type="nucleotide sequence ID" value="NZ_FWFK01000005.1"/>
</dbReference>
<dbReference type="InterPro" id="IPR025232">
    <property type="entry name" value="DUF4174"/>
</dbReference>
<sequence length="140" mass="15126">MRRLIASLSVAGAALAAPADADRGIMRTLSPDTDDLSAYRWENRPVLLFAPSPDDPEFRRQVATLEAAQPDVEDRDIVVLSDTDPQAGGALRARFAPDGFLFVLVGKDGGVKRTETAPVAAADLFGTIDAMPMRRREMSQ</sequence>
<dbReference type="EMBL" id="FWFK01000005">
    <property type="protein sequence ID" value="SLN60763.1"/>
    <property type="molecule type" value="Genomic_DNA"/>
</dbReference>
<organism evidence="4 5">
    <name type="scientific">Roseivivax jejudonensis</name>
    <dbReference type="NCBI Taxonomy" id="1529041"/>
    <lineage>
        <taxon>Bacteria</taxon>
        <taxon>Pseudomonadati</taxon>
        <taxon>Pseudomonadota</taxon>
        <taxon>Alphaproteobacteria</taxon>
        <taxon>Rhodobacterales</taxon>
        <taxon>Roseobacteraceae</taxon>
        <taxon>Roseivivax</taxon>
    </lineage>
</organism>
<feature type="signal peptide" evidence="2">
    <location>
        <begin position="1"/>
        <end position="21"/>
    </location>
</feature>
<feature type="domain" description="DUF4174" evidence="3">
    <location>
        <begin position="36"/>
        <end position="137"/>
    </location>
</feature>
<evidence type="ECO:0000256" key="2">
    <source>
        <dbReference type="SAM" id="SignalP"/>
    </source>
</evidence>
<name>A0A1X6ZTR2_9RHOB</name>
<gene>
    <name evidence="4" type="ORF">ROJ8625_03083</name>
</gene>
<evidence type="ECO:0000313" key="5">
    <source>
        <dbReference type="Proteomes" id="UP000193570"/>
    </source>
</evidence>
<feature type="chain" id="PRO_5012530236" description="DUF4174 domain-containing protein" evidence="2">
    <location>
        <begin position="22"/>
        <end position="140"/>
    </location>
</feature>